<dbReference type="Pfam" id="PF02575">
    <property type="entry name" value="YbaB_DNA_bd"/>
    <property type="match status" value="1"/>
</dbReference>
<comment type="caution">
    <text evidence="1">The sequence shown here is derived from an EMBL/GenBank/DDBJ whole genome shotgun (WGS) entry which is preliminary data.</text>
</comment>
<keyword evidence="2" id="KW-1185">Reference proteome</keyword>
<organism evidence="1 2">
    <name type="scientific">Actinomadura luzonensis</name>
    <dbReference type="NCBI Taxonomy" id="2805427"/>
    <lineage>
        <taxon>Bacteria</taxon>
        <taxon>Bacillati</taxon>
        <taxon>Actinomycetota</taxon>
        <taxon>Actinomycetes</taxon>
        <taxon>Streptosporangiales</taxon>
        <taxon>Thermomonosporaceae</taxon>
        <taxon>Actinomadura</taxon>
    </lineage>
</organism>
<reference evidence="1 2" key="1">
    <citation type="submission" date="2022-04" db="EMBL/GenBank/DDBJ databases">
        <title>Genome draft of Actinomadura sp. ATCC 31491.</title>
        <authorList>
            <person name="Shi X."/>
            <person name="Du Y."/>
        </authorList>
    </citation>
    <scope>NUCLEOTIDE SEQUENCE [LARGE SCALE GENOMIC DNA]</scope>
    <source>
        <strain evidence="1 2">ATCC 31491</strain>
    </source>
</reference>
<dbReference type="InterPro" id="IPR036894">
    <property type="entry name" value="YbaB-like_sf"/>
</dbReference>
<dbReference type="InterPro" id="IPR004401">
    <property type="entry name" value="YbaB/EbfC"/>
</dbReference>
<gene>
    <name evidence="1" type="ORF">MF672_014615</name>
</gene>
<evidence type="ECO:0000313" key="2">
    <source>
        <dbReference type="Proteomes" id="UP001317259"/>
    </source>
</evidence>
<evidence type="ECO:0000313" key="1">
    <source>
        <dbReference type="EMBL" id="MCK2215010.1"/>
    </source>
</evidence>
<dbReference type="Proteomes" id="UP001317259">
    <property type="component" value="Unassembled WGS sequence"/>
</dbReference>
<sequence length="116" mass="12606">MAERDLRSGDLELDRLMAEFQASSRELSDVMGLVGDVTGQAESPDGKIRVRVSSSGQLTGLHLDPRAMRLGSQELAEAIMRLSRRAAEDAARRLMDVARPYLDGPAGEAGTGRPRR</sequence>
<dbReference type="RefSeq" id="WP_242375359.1">
    <property type="nucleotide sequence ID" value="NZ_JAKRKC020000001.1"/>
</dbReference>
<proteinExistence type="predicted"/>
<dbReference type="Gene3D" id="3.30.1310.10">
    <property type="entry name" value="Nucleoid-associated protein YbaB-like domain"/>
    <property type="match status" value="1"/>
</dbReference>
<dbReference type="EMBL" id="JAKRKC020000001">
    <property type="protein sequence ID" value="MCK2215010.1"/>
    <property type="molecule type" value="Genomic_DNA"/>
</dbReference>
<accession>A0ABT0FSN6</accession>
<name>A0ABT0FSN6_9ACTN</name>
<protein>
    <submittedName>
        <fullName evidence="1">YbaB/EbfC family nucleoid-associated protein</fullName>
    </submittedName>
</protein>